<dbReference type="GO" id="GO:0003723">
    <property type="term" value="F:RNA binding"/>
    <property type="evidence" value="ECO:0007669"/>
    <property type="project" value="InterPro"/>
</dbReference>
<evidence type="ECO:0000256" key="6">
    <source>
        <dbReference type="ARBA" id="ARBA00037305"/>
    </source>
</evidence>
<dbReference type="InterPro" id="IPR006224">
    <property type="entry name" value="PsdUridine_synth_RluA-like_CS"/>
</dbReference>
<dbReference type="EC" id="5.4.99.29" evidence="8"/>
<evidence type="ECO:0000256" key="5">
    <source>
        <dbReference type="ARBA" id="ARBA00036916"/>
    </source>
</evidence>
<dbReference type="PANTHER" id="PTHR21600:SF91">
    <property type="entry name" value="DUAL-SPECIFICITY RNA PSEUDOURIDINE SYNTHASE RLUA"/>
    <property type="match status" value="1"/>
</dbReference>
<keyword evidence="3 16" id="KW-0413">Isomerase</keyword>
<evidence type="ECO:0000259" key="15">
    <source>
        <dbReference type="Pfam" id="PF00849"/>
    </source>
</evidence>
<dbReference type="GO" id="GO:0000455">
    <property type="term" value="P:enzyme-directed rRNA pseudouridine synthesis"/>
    <property type="evidence" value="ECO:0007669"/>
    <property type="project" value="TreeGrafter"/>
</dbReference>
<evidence type="ECO:0000256" key="4">
    <source>
        <dbReference type="ARBA" id="ARBA00036184"/>
    </source>
</evidence>
<evidence type="ECO:0000256" key="14">
    <source>
        <dbReference type="ARBA" id="ARBA00043143"/>
    </source>
</evidence>
<dbReference type="PANTHER" id="PTHR21600">
    <property type="entry name" value="MITOCHONDRIAL RNA PSEUDOURIDINE SYNTHASE"/>
    <property type="match status" value="1"/>
</dbReference>
<reference evidence="16" key="1">
    <citation type="submission" date="2018-06" db="EMBL/GenBank/DDBJ databases">
        <authorList>
            <person name="Zhirakovskaya E."/>
        </authorList>
    </citation>
    <scope>NUCLEOTIDE SEQUENCE</scope>
</reference>
<comment type="catalytic activity">
    <reaction evidence="5">
        <text>uridine(746) in 23S rRNA = pseudouridine(746) in 23S rRNA</text>
        <dbReference type="Rhea" id="RHEA:42548"/>
        <dbReference type="Rhea" id="RHEA-COMP:10109"/>
        <dbReference type="Rhea" id="RHEA-COMP:10110"/>
        <dbReference type="ChEBI" id="CHEBI:65314"/>
        <dbReference type="ChEBI" id="CHEBI:65315"/>
        <dbReference type="EC" id="5.4.99.29"/>
    </reaction>
</comment>
<dbReference type="InterPro" id="IPR050188">
    <property type="entry name" value="RluA_PseudoU_synthase"/>
</dbReference>
<keyword evidence="2" id="KW-0819">tRNA processing</keyword>
<dbReference type="EC" id="5.4.99.28" evidence="7"/>
<feature type="domain" description="Pseudouridine synthase RsuA/RluA-like" evidence="15">
    <location>
        <begin position="2"/>
        <end position="148"/>
    </location>
</feature>
<evidence type="ECO:0000256" key="7">
    <source>
        <dbReference type="ARBA" id="ARBA00038944"/>
    </source>
</evidence>
<dbReference type="EMBL" id="UOFJ01000450">
    <property type="protein sequence ID" value="VAW69630.1"/>
    <property type="molecule type" value="Genomic_DNA"/>
</dbReference>
<evidence type="ECO:0000256" key="12">
    <source>
        <dbReference type="ARBA" id="ARBA00042844"/>
    </source>
</evidence>
<keyword evidence="1" id="KW-0698">rRNA processing</keyword>
<evidence type="ECO:0000256" key="8">
    <source>
        <dbReference type="ARBA" id="ARBA00038945"/>
    </source>
</evidence>
<dbReference type="GO" id="GO:0008033">
    <property type="term" value="P:tRNA processing"/>
    <property type="evidence" value="ECO:0007669"/>
    <property type="project" value="UniProtKB-KW"/>
</dbReference>
<protein>
    <recommendedName>
        <fullName evidence="9">Dual-specificity RNA pseudouridine synthase RluA</fullName>
        <ecNumber evidence="7">5.4.99.28</ecNumber>
        <ecNumber evidence="8">5.4.99.29</ecNumber>
    </recommendedName>
    <alternativeName>
        <fullName evidence="10">23S rRNA pseudouridine(746) synthase</fullName>
    </alternativeName>
    <alternativeName>
        <fullName evidence="13">Ribosomal large subunit pseudouridine synthase A</fullName>
    </alternativeName>
    <alternativeName>
        <fullName evidence="12">rRNA pseudouridylate synthase A</fullName>
    </alternativeName>
    <alternativeName>
        <fullName evidence="14">rRNA-uridine isomerase A</fullName>
    </alternativeName>
    <alternativeName>
        <fullName evidence="11">tRNA pseudouridine(32) synthase</fullName>
    </alternativeName>
</protein>
<dbReference type="PROSITE" id="PS01129">
    <property type="entry name" value="PSI_RLU"/>
    <property type="match status" value="1"/>
</dbReference>
<dbReference type="Gene3D" id="3.30.2350.10">
    <property type="entry name" value="Pseudouridine synthase"/>
    <property type="match status" value="1"/>
</dbReference>
<dbReference type="GO" id="GO:0160151">
    <property type="term" value="F:tRNA pseudouridine(32) synthase activity"/>
    <property type="evidence" value="ECO:0007669"/>
    <property type="project" value="UniProtKB-EC"/>
</dbReference>
<dbReference type="GO" id="GO:0160142">
    <property type="term" value="F:23S rRNA pseudouridine(746) synthase activity"/>
    <property type="evidence" value="ECO:0007669"/>
    <property type="project" value="UniProtKB-EC"/>
</dbReference>
<accession>A0A3B0XY66</accession>
<evidence type="ECO:0000256" key="10">
    <source>
        <dbReference type="ARBA" id="ARBA00041266"/>
    </source>
</evidence>
<evidence type="ECO:0000256" key="3">
    <source>
        <dbReference type="ARBA" id="ARBA00023235"/>
    </source>
</evidence>
<organism evidence="16">
    <name type="scientific">hydrothermal vent metagenome</name>
    <dbReference type="NCBI Taxonomy" id="652676"/>
    <lineage>
        <taxon>unclassified sequences</taxon>
        <taxon>metagenomes</taxon>
        <taxon>ecological metagenomes</taxon>
    </lineage>
</organism>
<evidence type="ECO:0000256" key="1">
    <source>
        <dbReference type="ARBA" id="ARBA00022552"/>
    </source>
</evidence>
<evidence type="ECO:0000313" key="16">
    <source>
        <dbReference type="EMBL" id="VAW69630.1"/>
    </source>
</evidence>
<evidence type="ECO:0000256" key="13">
    <source>
        <dbReference type="ARBA" id="ARBA00042883"/>
    </source>
</evidence>
<evidence type="ECO:0000256" key="11">
    <source>
        <dbReference type="ARBA" id="ARBA00042372"/>
    </source>
</evidence>
<evidence type="ECO:0000256" key="2">
    <source>
        <dbReference type="ARBA" id="ARBA00022694"/>
    </source>
</evidence>
<dbReference type="AlphaFoldDB" id="A0A3B0XY66"/>
<proteinExistence type="predicted"/>
<evidence type="ECO:0000256" key="9">
    <source>
        <dbReference type="ARBA" id="ARBA00039988"/>
    </source>
</evidence>
<dbReference type="Pfam" id="PF00849">
    <property type="entry name" value="PseudoU_synth_2"/>
    <property type="match status" value="1"/>
</dbReference>
<comment type="catalytic activity">
    <reaction evidence="4">
        <text>uridine(32) in tRNA = pseudouridine(32) in tRNA</text>
        <dbReference type="Rhea" id="RHEA:42544"/>
        <dbReference type="Rhea" id="RHEA-COMP:10107"/>
        <dbReference type="Rhea" id="RHEA-COMP:10108"/>
        <dbReference type="ChEBI" id="CHEBI:65314"/>
        <dbReference type="ChEBI" id="CHEBI:65315"/>
        <dbReference type="EC" id="5.4.99.28"/>
    </reaction>
</comment>
<dbReference type="InterPro" id="IPR006145">
    <property type="entry name" value="PsdUridine_synth_RsuA/RluA"/>
</dbReference>
<name>A0A3B0XY66_9ZZZZ</name>
<gene>
    <name evidence="16" type="ORF">MNBD_GAMMA10-1015</name>
</gene>
<sequence>MIILNKPAGLLSVPGRGADKQDCMLSRCQLQHPETHVVHRLDMATSGIIIFALTKEMQREMSILFEKRQIKKGYIAKVHGVLRESKGLINQPLMTHWAQRPKQKIDYKSGKPSTTRYELLEIIDNKNSLVKLQPVTGRSHQLRVHMSSLGHPILGDKLYGTALSRNASPRLLLHAQEISFTHPATHRQIEITCKADFL</sequence>
<comment type="function">
    <text evidence="6">Dual specificity enzyme that catalyzes the synthesis of pseudouridine from uracil-746 in 23S ribosomal RNA and from uracil-32 in the anticodon stem and loop of transfer RNAs.</text>
</comment>
<dbReference type="CDD" id="cd02869">
    <property type="entry name" value="PseudoU_synth_RluA_like"/>
    <property type="match status" value="1"/>
</dbReference>
<dbReference type="SUPFAM" id="SSF55120">
    <property type="entry name" value="Pseudouridine synthase"/>
    <property type="match status" value="1"/>
</dbReference>
<dbReference type="InterPro" id="IPR020103">
    <property type="entry name" value="PsdUridine_synth_cat_dom_sf"/>
</dbReference>